<protein>
    <submittedName>
        <fullName evidence="1">Uncharacterized protein</fullName>
    </submittedName>
</protein>
<dbReference type="AlphaFoldDB" id="A0A223NS60"/>
<keyword evidence="2" id="KW-1185">Reference proteome</keyword>
<accession>A0A223NS60</accession>
<dbReference type="KEGG" id="muc:MuYL_0793"/>
<sequence>MRLITRNIFGRNRMLNKIMIIDKGNLVDFRVAFVISGGIL</sequence>
<name>A0A223NS60_9SPHI</name>
<gene>
    <name evidence="1" type="ORF">MuYL_0793</name>
</gene>
<dbReference type="Proteomes" id="UP000215002">
    <property type="component" value="Chromosome"/>
</dbReference>
<organism evidence="1 2">
    <name type="scientific">Mucilaginibacter xinganensis</name>
    <dbReference type="NCBI Taxonomy" id="1234841"/>
    <lineage>
        <taxon>Bacteria</taxon>
        <taxon>Pseudomonadati</taxon>
        <taxon>Bacteroidota</taxon>
        <taxon>Sphingobacteriia</taxon>
        <taxon>Sphingobacteriales</taxon>
        <taxon>Sphingobacteriaceae</taxon>
        <taxon>Mucilaginibacter</taxon>
    </lineage>
</organism>
<reference evidence="1 2" key="1">
    <citation type="submission" date="2017-08" db="EMBL/GenBank/DDBJ databases">
        <title>Complete genome sequence of Mucilaginibacter sp. strain BJC16-A31.</title>
        <authorList>
            <consortium name="Henan University of Science and Technology"/>
            <person name="You X."/>
        </authorList>
    </citation>
    <scope>NUCLEOTIDE SEQUENCE [LARGE SCALE GENOMIC DNA]</scope>
    <source>
        <strain evidence="1 2">BJC16-A31</strain>
    </source>
</reference>
<proteinExistence type="predicted"/>
<evidence type="ECO:0000313" key="2">
    <source>
        <dbReference type="Proteomes" id="UP000215002"/>
    </source>
</evidence>
<dbReference type="EMBL" id="CP022743">
    <property type="protein sequence ID" value="ASU32693.1"/>
    <property type="molecule type" value="Genomic_DNA"/>
</dbReference>
<evidence type="ECO:0000313" key="1">
    <source>
        <dbReference type="EMBL" id="ASU32693.1"/>
    </source>
</evidence>